<evidence type="ECO:0000313" key="2">
    <source>
        <dbReference type="Proteomes" id="UP000269493"/>
    </source>
</evidence>
<evidence type="ECO:0000313" key="1">
    <source>
        <dbReference type="EMBL" id="RKT50872.1"/>
    </source>
</evidence>
<dbReference type="RefSeq" id="WP_022601442.1">
    <property type="nucleotide sequence ID" value="NZ_KI440802.1"/>
</dbReference>
<dbReference type="GeneID" id="92929671"/>
<gene>
    <name evidence="1" type="ORF">BC742_1828</name>
</gene>
<comment type="caution">
    <text evidence="1">The sequence shown here is derived from an EMBL/GenBank/DDBJ whole genome shotgun (WGS) entry which is preliminary data.</text>
</comment>
<dbReference type="EMBL" id="RBXN01000006">
    <property type="protein sequence ID" value="RKT50872.1"/>
    <property type="molecule type" value="Genomic_DNA"/>
</dbReference>
<dbReference type="Proteomes" id="UP000269493">
    <property type="component" value="Unassembled WGS sequence"/>
</dbReference>
<sequence length="141" mass="16974">MEKIERNYNGWDITVIGKRFCDRFQIKCTPNMNYVYQTIKNELYSHLATKYAEQNSLSINNQQNIEIIRKWTDDSVQEFIEDISSMQIKFHCDFPLSLFTSLEERVNKVMEYAKKDMKDTTPLSYYKVLQNDERVNYRTKI</sequence>
<name>A0A495VNN3_9BACT</name>
<proteinExistence type="predicted"/>
<accession>A0A495VNN3</accession>
<keyword evidence="2" id="KW-1185">Reference proteome</keyword>
<reference evidence="1 2" key="1">
    <citation type="submission" date="2018-10" db="EMBL/GenBank/DDBJ databases">
        <title>Genomic Encyclopedia of Archaeal and Bacterial Type Strains, Phase II (KMG-II): from individual species to whole genera.</title>
        <authorList>
            <person name="Goeker M."/>
        </authorList>
    </citation>
    <scope>NUCLEOTIDE SEQUENCE [LARGE SCALE GENOMIC DNA]</scope>
    <source>
        <strain evidence="1 2">NSB1</strain>
    </source>
</reference>
<protein>
    <submittedName>
        <fullName evidence="1">Uncharacterized protein</fullName>
    </submittedName>
</protein>
<organism evidence="1 2">
    <name type="scientific">Coprobacter fastidiosus NSB1 = JCM 33896</name>
    <dbReference type="NCBI Taxonomy" id="1349822"/>
    <lineage>
        <taxon>Bacteria</taxon>
        <taxon>Pseudomonadati</taxon>
        <taxon>Bacteroidota</taxon>
        <taxon>Bacteroidia</taxon>
        <taxon>Bacteroidales</taxon>
        <taxon>Barnesiellaceae</taxon>
        <taxon>Coprobacter</taxon>
    </lineage>
</organism>
<dbReference type="AlphaFoldDB" id="A0A495VNN3"/>